<evidence type="ECO:0008006" key="2">
    <source>
        <dbReference type="Google" id="ProtNLM"/>
    </source>
</evidence>
<proteinExistence type="predicted"/>
<sequence length="84" mass="9569">MLEKGVVASYRENTDGVKKYYSESIPGVQLSAGGGLGLEWKLNKDFGIYLDPSMTYYFKGKQPSSIRTAQPLQYRFEMGMRFEI</sequence>
<gene>
    <name evidence="1" type="ORF">SDC9_190418</name>
</gene>
<protein>
    <recommendedName>
        <fullName evidence="2">Outer membrane protein beta-barrel domain-containing protein</fullName>
    </recommendedName>
</protein>
<reference evidence="1" key="1">
    <citation type="submission" date="2019-08" db="EMBL/GenBank/DDBJ databases">
        <authorList>
            <person name="Kucharzyk K."/>
            <person name="Murdoch R.W."/>
            <person name="Higgins S."/>
            <person name="Loffler F."/>
        </authorList>
    </citation>
    <scope>NUCLEOTIDE SEQUENCE</scope>
</reference>
<dbReference type="AlphaFoldDB" id="A0A645HVI3"/>
<evidence type="ECO:0000313" key="1">
    <source>
        <dbReference type="EMBL" id="MPN42860.1"/>
    </source>
</evidence>
<name>A0A645HVI3_9ZZZZ</name>
<dbReference type="EMBL" id="VSSQ01100870">
    <property type="protein sequence ID" value="MPN42860.1"/>
    <property type="molecule type" value="Genomic_DNA"/>
</dbReference>
<accession>A0A645HVI3</accession>
<comment type="caution">
    <text evidence="1">The sequence shown here is derived from an EMBL/GenBank/DDBJ whole genome shotgun (WGS) entry which is preliminary data.</text>
</comment>
<organism evidence="1">
    <name type="scientific">bioreactor metagenome</name>
    <dbReference type="NCBI Taxonomy" id="1076179"/>
    <lineage>
        <taxon>unclassified sequences</taxon>
        <taxon>metagenomes</taxon>
        <taxon>ecological metagenomes</taxon>
    </lineage>
</organism>